<sequence>MFMSKVRFSILCVSAAGIFVGVLSAIFLYAANAETNIHTDPEQHFAWEDVNGWWDFYDPGTVLVRGTRVEGYATSSSGYVSLDCATSPSGNICASSNYGVCNGPGPHNTDGTCPNGDASGVLSGYTWNDSIGWISFNCDQSSHSGSNQCALSNYKVQIGSDGDFTGYAWSDIVGWISFNCANNSSCGSSNFKTKTSWRATSSVGYLESSIFDTEKTSGAILNSIIWQGERPGTTCVDFQIAASNSTSGLWSYIGPSGDATSYYGASCASSLYGGVGCAEPNIPVCVKKSDFVGCRYLRYKARLMSDLLQTETPEINDIILNWSP</sequence>
<dbReference type="Proteomes" id="UP000034727">
    <property type="component" value="Unassembled WGS sequence"/>
</dbReference>
<dbReference type="EMBL" id="LCLJ01000017">
    <property type="protein sequence ID" value="KKU14740.1"/>
    <property type="molecule type" value="Genomic_DNA"/>
</dbReference>
<reference evidence="1 2" key="1">
    <citation type="journal article" date="2015" name="Nature">
        <title>rRNA introns, odd ribosomes, and small enigmatic genomes across a large radiation of phyla.</title>
        <authorList>
            <person name="Brown C.T."/>
            <person name="Hug L.A."/>
            <person name="Thomas B.C."/>
            <person name="Sharon I."/>
            <person name="Castelle C.J."/>
            <person name="Singh A."/>
            <person name="Wilkins M.J."/>
            <person name="Williams K.H."/>
            <person name="Banfield J.F."/>
        </authorList>
    </citation>
    <scope>NUCLEOTIDE SEQUENCE [LARGE SCALE GENOMIC DNA]</scope>
</reference>
<gene>
    <name evidence="1" type="ORF">UX22_C0017G0007</name>
</gene>
<accession>A0A0G1R1H5</accession>
<organism evidence="1 2">
    <name type="scientific">Candidatus Jorgensenbacteria bacterium GW2011_GWA2_45_9</name>
    <dbReference type="NCBI Taxonomy" id="1618663"/>
    <lineage>
        <taxon>Bacteria</taxon>
        <taxon>Candidatus Joergenseniibacteriota</taxon>
    </lineage>
</organism>
<name>A0A0G1R1H5_9BACT</name>
<dbReference type="AlphaFoldDB" id="A0A0G1R1H5"/>
<comment type="caution">
    <text evidence="1">The sequence shown here is derived from an EMBL/GenBank/DDBJ whole genome shotgun (WGS) entry which is preliminary data.</text>
</comment>
<evidence type="ECO:0000313" key="2">
    <source>
        <dbReference type="Proteomes" id="UP000034727"/>
    </source>
</evidence>
<proteinExistence type="predicted"/>
<evidence type="ECO:0000313" key="1">
    <source>
        <dbReference type="EMBL" id="KKU14740.1"/>
    </source>
</evidence>
<protein>
    <submittedName>
        <fullName evidence="1">Uncharacterized protein</fullName>
    </submittedName>
</protein>